<name>A0A2S7XT11_9GAMM</name>
<comment type="caution">
    <text evidence="2">The sequence shown here is derived from an EMBL/GenBank/DDBJ whole genome shotgun (WGS) entry which is preliminary data.</text>
</comment>
<dbReference type="Gene3D" id="2.40.50.180">
    <property type="entry name" value="CheA-289, Domain 4"/>
    <property type="match status" value="1"/>
</dbReference>
<evidence type="ECO:0000313" key="2">
    <source>
        <dbReference type="EMBL" id="PQJ96552.1"/>
    </source>
</evidence>
<reference evidence="2 3" key="1">
    <citation type="submission" date="2018-01" db="EMBL/GenBank/DDBJ databases">
        <title>The complete genome sequence of Chromatium okenii LaCa, a purple sulfur bacterium with a turbulent life.</title>
        <authorList>
            <person name="Luedin S.M."/>
            <person name="Liechti N."/>
            <person name="Storelli N."/>
            <person name="Danza F."/>
            <person name="Wittwer M."/>
            <person name="Pothier J.F."/>
            <person name="Tonolla M.A."/>
        </authorList>
    </citation>
    <scope>NUCLEOTIDE SEQUENCE [LARGE SCALE GENOMIC DNA]</scope>
    <source>
        <strain evidence="2 3">LaCa</strain>
    </source>
</reference>
<dbReference type="Pfam" id="PF01584">
    <property type="entry name" value="CheW"/>
    <property type="match status" value="1"/>
</dbReference>
<dbReference type="InterPro" id="IPR002545">
    <property type="entry name" value="CheW-lke_dom"/>
</dbReference>
<dbReference type="RefSeq" id="WP_105073313.1">
    <property type="nucleotide sequence ID" value="NZ_PPGH01000034.1"/>
</dbReference>
<dbReference type="EMBL" id="PPGH01000034">
    <property type="protein sequence ID" value="PQJ96552.1"/>
    <property type="molecule type" value="Genomic_DNA"/>
</dbReference>
<evidence type="ECO:0000259" key="1">
    <source>
        <dbReference type="PROSITE" id="PS50851"/>
    </source>
</evidence>
<accession>A0A2S7XT11</accession>
<dbReference type="SUPFAM" id="SSF50341">
    <property type="entry name" value="CheW-like"/>
    <property type="match status" value="1"/>
</dbReference>
<dbReference type="GO" id="GO:0007165">
    <property type="term" value="P:signal transduction"/>
    <property type="evidence" value="ECO:0007669"/>
    <property type="project" value="InterPro"/>
</dbReference>
<dbReference type="PROSITE" id="PS50851">
    <property type="entry name" value="CHEW"/>
    <property type="match status" value="1"/>
</dbReference>
<dbReference type="OrthoDB" id="5570983at2"/>
<feature type="domain" description="CheW-like" evidence="1">
    <location>
        <begin position="14"/>
        <end position="151"/>
    </location>
</feature>
<dbReference type="Proteomes" id="UP000239936">
    <property type="component" value="Unassembled WGS sequence"/>
</dbReference>
<dbReference type="GO" id="GO:0006935">
    <property type="term" value="P:chemotaxis"/>
    <property type="evidence" value="ECO:0007669"/>
    <property type="project" value="InterPro"/>
</dbReference>
<proteinExistence type="predicted"/>
<gene>
    <name evidence="2" type="ORF">CXB77_06920</name>
</gene>
<sequence length="166" mass="17772">MNDVAAPAEEAPAGEFRHALRIGQRWFLLPEGMPAEVYPPLPCTRLPFTQHWCLGLASFRGDLAAVYDLAAVLNPQSATTHRYLLALGRRESSVALGIDEITGITVPPDTPTEPLPPLPGLLSTLICAGLTVDGIEYIALDFGELLRLLAAEASLIKNDFLAAGDV</sequence>
<organism evidence="2 3">
    <name type="scientific">Chromatium okenii</name>
    <dbReference type="NCBI Taxonomy" id="61644"/>
    <lineage>
        <taxon>Bacteria</taxon>
        <taxon>Pseudomonadati</taxon>
        <taxon>Pseudomonadota</taxon>
        <taxon>Gammaproteobacteria</taxon>
        <taxon>Chromatiales</taxon>
        <taxon>Chromatiaceae</taxon>
        <taxon>Chromatium</taxon>
    </lineage>
</organism>
<dbReference type="InterPro" id="IPR036061">
    <property type="entry name" value="CheW-like_dom_sf"/>
</dbReference>
<evidence type="ECO:0000313" key="3">
    <source>
        <dbReference type="Proteomes" id="UP000239936"/>
    </source>
</evidence>
<dbReference type="AlphaFoldDB" id="A0A2S7XT11"/>
<keyword evidence="3" id="KW-1185">Reference proteome</keyword>
<protein>
    <recommendedName>
        <fullName evidence="1">CheW-like domain-containing protein</fullName>
    </recommendedName>
</protein>